<reference evidence="3 5" key="2">
    <citation type="submission" date="2018-11" db="EMBL/GenBank/DDBJ databases">
        <authorList>
            <consortium name="Pathogen Informatics"/>
        </authorList>
    </citation>
    <scope>NUCLEOTIDE SEQUENCE [LARGE SCALE GENOMIC DNA]</scope>
</reference>
<dbReference type="InterPro" id="IPR018222">
    <property type="entry name" value="Nuclear_transport_factor_2_euk"/>
</dbReference>
<sequence>MDAYFSQFPPDFENLGEAFVKAYYEALQTNRAAVVNMYHDSALMSYEGIKIQGKQNILKHFEGLSWSTIAITLSTCDYQPVDNGYLIFVNGQLKVDNGDKALPFSEFFLLKKVDNAVVILHSMFRLHLHNS</sequence>
<reference evidence="4 6" key="3">
    <citation type="submission" date="2019-07" db="EMBL/GenBank/DDBJ databases">
        <authorList>
            <person name="Jastrzebski P J."/>
            <person name="Paukszto L."/>
            <person name="Jastrzebski P J."/>
        </authorList>
    </citation>
    <scope>NUCLEOTIDE SEQUENCE [LARGE SCALE GENOMIC DNA]</scope>
    <source>
        <strain evidence="4 6">WMS-il1</strain>
    </source>
</reference>
<evidence type="ECO:0000313" key="6">
    <source>
        <dbReference type="Proteomes" id="UP000321570"/>
    </source>
</evidence>
<dbReference type="InterPro" id="IPR002075">
    <property type="entry name" value="NTF2_dom"/>
</dbReference>
<keyword evidence="1" id="KW-0813">Transport</keyword>
<evidence type="ECO:0000313" key="7">
    <source>
        <dbReference type="WBParaSite" id="HDID_0000168201-mRNA-1"/>
    </source>
</evidence>
<dbReference type="Proteomes" id="UP000274504">
    <property type="component" value="Unassembled WGS sequence"/>
</dbReference>
<dbReference type="WBParaSite" id="HDID_0000168201-mRNA-1">
    <property type="protein sequence ID" value="HDID_0000168201-mRNA-1"/>
    <property type="gene ID" value="HDID_0000168201"/>
</dbReference>
<dbReference type="GO" id="GO:0015031">
    <property type="term" value="P:protein transport"/>
    <property type="evidence" value="ECO:0007669"/>
    <property type="project" value="UniProtKB-KW"/>
</dbReference>
<dbReference type="EMBL" id="CABIJS010000691">
    <property type="protein sequence ID" value="VUZ55331.1"/>
    <property type="molecule type" value="Genomic_DNA"/>
</dbReference>
<dbReference type="AlphaFoldDB" id="A0A0R3SB71"/>
<dbReference type="GO" id="GO:0051028">
    <property type="term" value="P:mRNA transport"/>
    <property type="evidence" value="ECO:0007669"/>
    <property type="project" value="UniProtKB-UniRule"/>
</dbReference>
<feature type="domain" description="NTF2" evidence="2">
    <location>
        <begin position="15"/>
        <end position="126"/>
    </location>
</feature>
<dbReference type="EMBL" id="UYSG01000334">
    <property type="protein sequence ID" value="VDL19144.1"/>
    <property type="molecule type" value="Genomic_DNA"/>
</dbReference>
<keyword evidence="1" id="KW-0963">Cytoplasm</keyword>
<dbReference type="PANTHER" id="PTHR12612">
    <property type="entry name" value="NUCLEAR TRANSPORT FACTOR 2"/>
    <property type="match status" value="1"/>
</dbReference>
<dbReference type="STRING" id="6216.A0A0R3SB71"/>
<accession>A0A0R3SB71</accession>
<comment type="function">
    <text evidence="1">Has a role in nuclear-cytoplasmic transport of proteins and mRNAs.</text>
</comment>
<dbReference type="OrthoDB" id="6507044at2759"/>
<dbReference type="GO" id="GO:0005634">
    <property type="term" value="C:nucleus"/>
    <property type="evidence" value="ECO:0007669"/>
    <property type="project" value="UniProtKB-SubCell"/>
</dbReference>
<dbReference type="InterPro" id="IPR032710">
    <property type="entry name" value="NTF2-like_dom_sf"/>
</dbReference>
<dbReference type="GO" id="GO:0006913">
    <property type="term" value="P:nucleocytoplasmic transport"/>
    <property type="evidence" value="ECO:0007669"/>
    <property type="project" value="UniProtKB-UniRule"/>
</dbReference>
<dbReference type="InterPro" id="IPR045875">
    <property type="entry name" value="NTF2"/>
</dbReference>
<comment type="subcellular location">
    <subcellularLocation>
        <location evidence="1">Cytoplasm</location>
    </subcellularLocation>
    <subcellularLocation>
        <location evidence="1">Nucleus</location>
    </subcellularLocation>
</comment>
<keyword evidence="1" id="KW-0653">Protein transport</keyword>
<reference evidence="7" key="1">
    <citation type="submission" date="2017-02" db="UniProtKB">
        <authorList>
            <consortium name="WormBaseParasite"/>
        </authorList>
    </citation>
    <scope>IDENTIFICATION</scope>
</reference>
<dbReference type="GO" id="GO:0005737">
    <property type="term" value="C:cytoplasm"/>
    <property type="evidence" value="ECO:0007669"/>
    <property type="project" value="UniProtKB-SubCell"/>
</dbReference>
<name>A0A0R3SB71_HYMDI</name>
<gene>
    <name evidence="3" type="ORF">HDID_LOCUS1683</name>
    <name evidence="4" type="ORF">WMSIL1_LOCUS13214</name>
</gene>
<dbReference type="SUPFAM" id="SSF54427">
    <property type="entry name" value="NTF2-like"/>
    <property type="match status" value="1"/>
</dbReference>
<dbReference type="Pfam" id="PF02136">
    <property type="entry name" value="NTF2"/>
    <property type="match status" value="1"/>
</dbReference>
<evidence type="ECO:0000259" key="2">
    <source>
        <dbReference type="PROSITE" id="PS50177"/>
    </source>
</evidence>
<evidence type="ECO:0000313" key="3">
    <source>
        <dbReference type="EMBL" id="VDL19144.1"/>
    </source>
</evidence>
<evidence type="ECO:0000313" key="5">
    <source>
        <dbReference type="Proteomes" id="UP000274504"/>
    </source>
</evidence>
<dbReference type="PROSITE" id="PS50177">
    <property type="entry name" value="NTF2_DOMAIN"/>
    <property type="match status" value="1"/>
</dbReference>
<evidence type="ECO:0000256" key="1">
    <source>
        <dbReference type="RuleBase" id="RU369002"/>
    </source>
</evidence>
<dbReference type="CDD" id="cd00780">
    <property type="entry name" value="NTF2"/>
    <property type="match status" value="1"/>
</dbReference>
<keyword evidence="1" id="KW-0539">Nucleus</keyword>
<protein>
    <recommendedName>
        <fullName evidence="1">NTF2-related export protein</fullName>
    </recommendedName>
</protein>
<organism evidence="7">
    <name type="scientific">Hymenolepis diminuta</name>
    <name type="common">Rat tapeworm</name>
    <dbReference type="NCBI Taxonomy" id="6216"/>
    <lineage>
        <taxon>Eukaryota</taxon>
        <taxon>Metazoa</taxon>
        <taxon>Spiralia</taxon>
        <taxon>Lophotrochozoa</taxon>
        <taxon>Platyhelminthes</taxon>
        <taxon>Cestoda</taxon>
        <taxon>Eucestoda</taxon>
        <taxon>Cyclophyllidea</taxon>
        <taxon>Hymenolepididae</taxon>
        <taxon>Hymenolepis</taxon>
    </lineage>
</organism>
<dbReference type="Proteomes" id="UP000321570">
    <property type="component" value="Unassembled WGS sequence"/>
</dbReference>
<proteinExistence type="predicted"/>
<dbReference type="Gene3D" id="3.10.450.50">
    <property type="match status" value="1"/>
</dbReference>
<keyword evidence="6" id="KW-1185">Reference proteome</keyword>
<evidence type="ECO:0000313" key="4">
    <source>
        <dbReference type="EMBL" id="VUZ55331.1"/>
    </source>
</evidence>